<dbReference type="CDD" id="cd07363">
    <property type="entry name" value="45_DOPA_Dioxygenase"/>
    <property type="match status" value="1"/>
</dbReference>
<comment type="similarity">
    <text evidence="2">Belongs to the DODA-type extradiol aromatic ring-opening dioxygenase family.</text>
</comment>
<evidence type="ECO:0000256" key="4">
    <source>
        <dbReference type="ARBA" id="ARBA00022833"/>
    </source>
</evidence>
<dbReference type="EMBL" id="JANQBD010000042">
    <property type="protein sequence ID" value="MCR8636414.1"/>
    <property type="molecule type" value="Genomic_DNA"/>
</dbReference>
<keyword evidence="4" id="KW-0862">Zinc</keyword>
<organism evidence="7 8">
    <name type="scientific">Paenibacillus radicis</name>
    <name type="common">ex Xue et al. 2023</name>
    <dbReference type="NCBI Taxonomy" id="2972489"/>
    <lineage>
        <taxon>Bacteria</taxon>
        <taxon>Bacillati</taxon>
        <taxon>Bacillota</taxon>
        <taxon>Bacilli</taxon>
        <taxon>Bacillales</taxon>
        <taxon>Paenibacillaceae</taxon>
        <taxon>Paenibacillus</taxon>
    </lineage>
</organism>
<evidence type="ECO:0000259" key="6">
    <source>
        <dbReference type="Pfam" id="PF02900"/>
    </source>
</evidence>
<dbReference type="Proteomes" id="UP001300012">
    <property type="component" value="Unassembled WGS sequence"/>
</dbReference>
<dbReference type="GO" id="GO:0051213">
    <property type="term" value="F:dioxygenase activity"/>
    <property type="evidence" value="ECO:0007669"/>
    <property type="project" value="UniProtKB-KW"/>
</dbReference>
<keyword evidence="5" id="KW-0560">Oxidoreductase</keyword>
<evidence type="ECO:0000313" key="7">
    <source>
        <dbReference type="EMBL" id="MCR8636414.1"/>
    </source>
</evidence>
<evidence type="ECO:0000256" key="5">
    <source>
        <dbReference type="ARBA" id="ARBA00023002"/>
    </source>
</evidence>
<evidence type="ECO:0000256" key="3">
    <source>
        <dbReference type="ARBA" id="ARBA00022723"/>
    </source>
</evidence>
<sequence>MFPSFFMAHGAPTLVLEHHPYTRFLRILGAQIPKPEGVVIVSAHWESPRQLISGASQLETLHDFFGYPQELYDITYPAAGNIVLSLHIQRLLASEGVACSIDDSRGLDHGAWAPLSLLLPQADTPIVALSVNPRLVPEEQYRIGKALLHLRQQGILIIGSGGTVHNAGLLSWDSKDAEDWAIEFDQWIAERIHIWDLEALFDYENRAPFAAKAVPTKEHLAPLFISMGAADRMRKATLLHQQYQLGTLSLGCWMFS</sequence>
<evidence type="ECO:0000256" key="2">
    <source>
        <dbReference type="ARBA" id="ARBA00007581"/>
    </source>
</evidence>
<accession>A0ABT1YT98</accession>
<dbReference type="PANTHER" id="PTHR30096:SF0">
    <property type="entry name" value="4,5-DOPA DIOXYGENASE EXTRADIOL-LIKE PROTEIN"/>
    <property type="match status" value="1"/>
</dbReference>
<evidence type="ECO:0000256" key="1">
    <source>
        <dbReference type="ARBA" id="ARBA00001947"/>
    </source>
</evidence>
<protein>
    <submittedName>
        <fullName evidence="7">Dioxygenase</fullName>
    </submittedName>
</protein>
<dbReference type="InterPro" id="IPR004183">
    <property type="entry name" value="Xdiol_dOase_suB"/>
</dbReference>
<keyword evidence="8" id="KW-1185">Reference proteome</keyword>
<dbReference type="Pfam" id="PF02900">
    <property type="entry name" value="LigB"/>
    <property type="match status" value="1"/>
</dbReference>
<dbReference type="Gene3D" id="3.40.830.10">
    <property type="entry name" value="LigB-like"/>
    <property type="match status" value="1"/>
</dbReference>
<dbReference type="RefSeq" id="WP_258217914.1">
    <property type="nucleotide sequence ID" value="NZ_JANQBD010000042.1"/>
</dbReference>
<comment type="caution">
    <text evidence="7">The sequence shown here is derived from an EMBL/GenBank/DDBJ whole genome shotgun (WGS) entry which is preliminary data.</text>
</comment>
<gene>
    <name evidence="7" type="ORF">NV381_35085</name>
</gene>
<dbReference type="PIRSF" id="PIRSF006157">
    <property type="entry name" value="Doxgns_DODA"/>
    <property type="match status" value="1"/>
</dbReference>
<comment type="cofactor">
    <cofactor evidence="1">
        <name>Zn(2+)</name>
        <dbReference type="ChEBI" id="CHEBI:29105"/>
    </cofactor>
</comment>
<dbReference type="SUPFAM" id="SSF53213">
    <property type="entry name" value="LigB-like"/>
    <property type="match status" value="1"/>
</dbReference>
<proteinExistence type="inferred from homology"/>
<feature type="domain" description="Extradiol ring-cleavage dioxygenase class III enzyme subunit B" evidence="6">
    <location>
        <begin position="31"/>
        <end position="245"/>
    </location>
</feature>
<dbReference type="InterPro" id="IPR014436">
    <property type="entry name" value="Extradiol_dOase_DODA"/>
</dbReference>
<evidence type="ECO:0000313" key="8">
    <source>
        <dbReference type="Proteomes" id="UP001300012"/>
    </source>
</evidence>
<keyword evidence="7" id="KW-0223">Dioxygenase</keyword>
<name>A0ABT1YT98_9BACL</name>
<keyword evidence="3" id="KW-0479">Metal-binding</keyword>
<reference evidence="7 8" key="1">
    <citation type="submission" date="2022-08" db="EMBL/GenBank/DDBJ databases">
        <title>Paenibacillus endoradicis sp. nov., Paenibacillus radicibacter sp. nov and Paenibacillus pararadicis sp. nov., three cold-adapted plant growth-promoting bacteria isolated from root of Larix gmelinii in Great Khingan.</title>
        <authorList>
            <person name="Xue H."/>
        </authorList>
    </citation>
    <scope>NUCLEOTIDE SEQUENCE [LARGE SCALE GENOMIC DNA]</scope>
    <source>
        <strain evidence="7 8">N5-1-1-5</strain>
    </source>
</reference>
<dbReference type="PANTHER" id="PTHR30096">
    <property type="entry name" value="4,5-DOPA DIOXYGENASE EXTRADIOL-LIKE PROTEIN"/>
    <property type="match status" value="1"/>
</dbReference>